<protein>
    <submittedName>
        <fullName evidence="3">YHS domain-containing protein</fullName>
    </submittedName>
</protein>
<evidence type="ECO:0000259" key="2">
    <source>
        <dbReference type="Pfam" id="PF04945"/>
    </source>
</evidence>
<evidence type="ECO:0000256" key="1">
    <source>
        <dbReference type="SAM" id="SignalP"/>
    </source>
</evidence>
<dbReference type="Proteomes" id="UP001069802">
    <property type="component" value="Unassembled WGS sequence"/>
</dbReference>
<dbReference type="Pfam" id="PF04945">
    <property type="entry name" value="YHS"/>
    <property type="match status" value="1"/>
</dbReference>
<dbReference type="RefSeq" id="WP_269425169.1">
    <property type="nucleotide sequence ID" value="NZ_JAPWGY010000015.1"/>
</dbReference>
<reference evidence="3" key="1">
    <citation type="submission" date="2022-12" db="EMBL/GenBank/DDBJ databases">
        <title>Bacterial isolates from different developmental stages of Nematostella vectensis.</title>
        <authorList>
            <person name="Fraune S."/>
        </authorList>
    </citation>
    <scope>NUCLEOTIDE SEQUENCE</scope>
    <source>
        <strain evidence="3">G21630-S1</strain>
    </source>
</reference>
<organism evidence="3 4">
    <name type="scientific">Kiloniella laminariae</name>
    <dbReference type="NCBI Taxonomy" id="454162"/>
    <lineage>
        <taxon>Bacteria</taxon>
        <taxon>Pseudomonadati</taxon>
        <taxon>Pseudomonadota</taxon>
        <taxon>Alphaproteobacteria</taxon>
        <taxon>Rhodospirillales</taxon>
        <taxon>Kiloniellaceae</taxon>
        <taxon>Kiloniella</taxon>
    </lineage>
</organism>
<gene>
    <name evidence="3" type="ORF">O4H49_19855</name>
</gene>
<feature type="signal peptide" evidence="1">
    <location>
        <begin position="1"/>
        <end position="27"/>
    </location>
</feature>
<feature type="domain" description="YHS" evidence="2">
    <location>
        <begin position="48"/>
        <end position="94"/>
    </location>
</feature>
<evidence type="ECO:0000313" key="3">
    <source>
        <dbReference type="EMBL" id="MCZ4283049.1"/>
    </source>
</evidence>
<dbReference type="NCBIfam" id="NF041384">
    <property type="entry name" value="YHS_seleno_dom"/>
    <property type="match status" value="1"/>
</dbReference>
<comment type="caution">
    <text evidence="3">The sequence shown here is derived from an EMBL/GenBank/DDBJ whole genome shotgun (WGS) entry which is preliminary data.</text>
</comment>
<proteinExistence type="predicted"/>
<feature type="chain" id="PRO_5046507589" evidence="1">
    <location>
        <begin position="28"/>
        <end position="154"/>
    </location>
</feature>
<accession>A0ABT4LPP1</accession>
<evidence type="ECO:0000313" key="4">
    <source>
        <dbReference type="Proteomes" id="UP001069802"/>
    </source>
</evidence>
<name>A0ABT4LPP1_9PROT</name>
<dbReference type="InterPro" id="IPR007029">
    <property type="entry name" value="YHS_dom"/>
</dbReference>
<keyword evidence="4" id="KW-1185">Reference proteome</keyword>
<keyword evidence="1" id="KW-0732">Signal</keyword>
<sequence>MSRLTKYFLSIVAILTLSNSLSVLSEAAENPVYTGIFSSVAINGYDPVAYFTQGKPIKGTEELNYEWMGAEWHFSTEDNLIAFKNMPEKFAPQYGGYCAWAVAHGDTASTDPYAWKIVGDKLYLNYSQDIQKRWEKDIPGYIQSGDHNWPKVLE</sequence>
<dbReference type="EMBL" id="JAPWGY010000015">
    <property type="protein sequence ID" value="MCZ4283049.1"/>
    <property type="molecule type" value="Genomic_DNA"/>
</dbReference>